<feature type="non-terminal residue" evidence="2">
    <location>
        <position position="79"/>
    </location>
</feature>
<accession>A0AAV2IS19</accession>
<name>A0AAV2IS19_LYMST</name>
<sequence>MCDLLQGLIPNSLEERKNMSNKHMERLFVYCLLWSHGALLELEDRAKLQEFLLKHRAKLDFPKLVQDETIFEFMVSQEG</sequence>
<organism evidence="2 3">
    <name type="scientific">Lymnaea stagnalis</name>
    <name type="common">Great pond snail</name>
    <name type="synonym">Helix stagnalis</name>
    <dbReference type="NCBI Taxonomy" id="6523"/>
    <lineage>
        <taxon>Eukaryota</taxon>
        <taxon>Metazoa</taxon>
        <taxon>Spiralia</taxon>
        <taxon>Lophotrochozoa</taxon>
        <taxon>Mollusca</taxon>
        <taxon>Gastropoda</taxon>
        <taxon>Heterobranchia</taxon>
        <taxon>Euthyneura</taxon>
        <taxon>Panpulmonata</taxon>
        <taxon>Hygrophila</taxon>
        <taxon>Lymnaeoidea</taxon>
        <taxon>Lymnaeidae</taxon>
        <taxon>Lymnaea</taxon>
    </lineage>
</organism>
<dbReference type="Pfam" id="PF17852">
    <property type="entry name" value="Dynein_AAA_lid"/>
    <property type="match status" value="1"/>
</dbReference>
<evidence type="ECO:0000313" key="3">
    <source>
        <dbReference type="Proteomes" id="UP001497497"/>
    </source>
</evidence>
<comment type="caution">
    <text evidence="2">The sequence shown here is derived from an EMBL/GenBank/DDBJ whole genome shotgun (WGS) entry which is preliminary data.</text>
</comment>
<dbReference type="InterPro" id="IPR041466">
    <property type="entry name" value="Dynein_AAA5_ext"/>
</dbReference>
<dbReference type="Proteomes" id="UP001497497">
    <property type="component" value="Unassembled WGS sequence"/>
</dbReference>
<protein>
    <recommendedName>
        <fullName evidence="1">Dynein heavy chain AAA 5 extension domain-containing protein</fullName>
    </recommendedName>
</protein>
<dbReference type="EMBL" id="CAXITT010001066">
    <property type="protein sequence ID" value="CAL1547789.1"/>
    <property type="molecule type" value="Genomic_DNA"/>
</dbReference>
<evidence type="ECO:0000259" key="1">
    <source>
        <dbReference type="Pfam" id="PF17852"/>
    </source>
</evidence>
<dbReference type="AlphaFoldDB" id="A0AAV2IS19"/>
<keyword evidence="3" id="KW-1185">Reference proteome</keyword>
<dbReference type="Gene3D" id="1.10.472.130">
    <property type="match status" value="1"/>
</dbReference>
<evidence type="ECO:0000313" key="2">
    <source>
        <dbReference type="EMBL" id="CAL1547789.1"/>
    </source>
</evidence>
<feature type="domain" description="Dynein heavy chain AAA 5 extension" evidence="1">
    <location>
        <begin position="1"/>
        <end position="78"/>
    </location>
</feature>
<reference evidence="2 3" key="1">
    <citation type="submission" date="2024-04" db="EMBL/GenBank/DDBJ databases">
        <authorList>
            <consortium name="Genoscope - CEA"/>
            <person name="William W."/>
        </authorList>
    </citation>
    <scope>NUCLEOTIDE SEQUENCE [LARGE SCALE GENOMIC DNA]</scope>
</reference>
<gene>
    <name evidence="2" type="ORF">GSLYS_00021106001</name>
</gene>
<proteinExistence type="predicted"/>